<dbReference type="CDD" id="cd14014">
    <property type="entry name" value="STKc_PknB_like"/>
    <property type="match status" value="1"/>
</dbReference>
<dbReference type="InterPro" id="IPR011009">
    <property type="entry name" value="Kinase-like_dom_sf"/>
</dbReference>
<evidence type="ECO:0000256" key="3">
    <source>
        <dbReference type="ARBA" id="ARBA00022741"/>
    </source>
</evidence>
<dbReference type="InterPro" id="IPR030616">
    <property type="entry name" value="Aur-like"/>
</dbReference>
<organism evidence="8 9">
    <name type="scientific">Candidatus Onthovivens merdipullorum</name>
    <dbReference type="NCBI Taxonomy" id="2840889"/>
    <lineage>
        <taxon>Bacteria</taxon>
        <taxon>Bacillati</taxon>
        <taxon>Bacillota</taxon>
        <taxon>Bacilli</taxon>
        <taxon>Bacillales</taxon>
        <taxon>Candidatus Onthovivens</taxon>
    </lineage>
</organism>
<feature type="binding site" evidence="6">
    <location>
        <position position="50"/>
    </location>
    <ligand>
        <name>ATP</name>
        <dbReference type="ChEBI" id="CHEBI:30616"/>
    </ligand>
</feature>
<dbReference type="Gene3D" id="3.30.200.20">
    <property type="entry name" value="Phosphorylase Kinase, domain 1"/>
    <property type="match status" value="1"/>
</dbReference>
<name>A0A9D9GX34_9BACL</name>
<evidence type="ECO:0000256" key="4">
    <source>
        <dbReference type="ARBA" id="ARBA00022777"/>
    </source>
</evidence>
<keyword evidence="1 8" id="KW-0723">Serine/threonine-protein kinase</keyword>
<proteinExistence type="predicted"/>
<evidence type="ECO:0000256" key="5">
    <source>
        <dbReference type="ARBA" id="ARBA00022840"/>
    </source>
</evidence>
<evidence type="ECO:0000256" key="1">
    <source>
        <dbReference type="ARBA" id="ARBA00022527"/>
    </source>
</evidence>
<dbReference type="PANTHER" id="PTHR24350">
    <property type="entry name" value="SERINE/THREONINE-PROTEIN KINASE IAL-RELATED"/>
    <property type="match status" value="1"/>
</dbReference>
<dbReference type="SUPFAM" id="SSF56112">
    <property type="entry name" value="Protein kinase-like (PK-like)"/>
    <property type="match status" value="1"/>
</dbReference>
<dbReference type="InterPro" id="IPR000719">
    <property type="entry name" value="Prot_kinase_dom"/>
</dbReference>
<evidence type="ECO:0000259" key="7">
    <source>
        <dbReference type="PROSITE" id="PS50011"/>
    </source>
</evidence>
<reference evidence="8" key="2">
    <citation type="journal article" date="2021" name="PeerJ">
        <title>Extensive microbial diversity within the chicken gut microbiome revealed by metagenomics and culture.</title>
        <authorList>
            <person name="Gilroy R."/>
            <person name="Ravi A."/>
            <person name="Getino M."/>
            <person name="Pursley I."/>
            <person name="Horton D.L."/>
            <person name="Alikhan N.F."/>
            <person name="Baker D."/>
            <person name="Gharbi K."/>
            <person name="Hall N."/>
            <person name="Watson M."/>
            <person name="Adriaenssens E.M."/>
            <person name="Foster-Nyarko E."/>
            <person name="Jarju S."/>
            <person name="Secka A."/>
            <person name="Antonio M."/>
            <person name="Oren A."/>
            <person name="Chaudhuri R.R."/>
            <person name="La Ragione R."/>
            <person name="Hildebrand F."/>
            <person name="Pallen M.J."/>
        </authorList>
    </citation>
    <scope>NUCLEOTIDE SEQUENCE</scope>
    <source>
        <strain evidence="8">11159</strain>
    </source>
</reference>
<dbReference type="InterPro" id="IPR008271">
    <property type="entry name" value="Ser/Thr_kinase_AS"/>
</dbReference>
<comment type="caution">
    <text evidence="8">The sequence shown here is derived from an EMBL/GenBank/DDBJ whole genome shotgun (WGS) entry which is preliminary data.</text>
</comment>
<evidence type="ECO:0000313" key="9">
    <source>
        <dbReference type="Proteomes" id="UP000823613"/>
    </source>
</evidence>
<gene>
    <name evidence="8" type="ORF">IAC58_06765</name>
</gene>
<evidence type="ECO:0000313" key="8">
    <source>
        <dbReference type="EMBL" id="MBO8428226.1"/>
    </source>
</evidence>
<dbReference type="PROSITE" id="PS50011">
    <property type="entry name" value="PROTEIN_KINASE_DOM"/>
    <property type="match status" value="1"/>
</dbReference>
<dbReference type="GO" id="GO:0004674">
    <property type="term" value="F:protein serine/threonine kinase activity"/>
    <property type="evidence" value="ECO:0007669"/>
    <property type="project" value="UniProtKB-KW"/>
</dbReference>
<keyword evidence="3 6" id="KW-0547">Nucleotide-binding</keyword>
<evidence type="ECO:0000256" key="6">
    <source>
        <dbReference type="PROSITE-ProRule" id="PRU10141"/>
    </source>
</evidence>
<sequence length="295" mass="33689">MIRINDIISERYKVVGILGHGGMSDVYEARDMIFKRNVAIKVLKEEAAKKMDNVIRFQNEARFSSSLNHPNIIKIYDYGELDNTLFIVNEFAKGQTLREALDFKRNFSINETCSIMLQLCDALIYVHSKHIVHRDIKSSNVYINPDGSVKLGDFGISILLNSNYNINENKRIVGTVQYVAPEVVLGKPSTYLSDIYSMGILFYELLVGEVPFDGSDPNEVALMHVQNELPSPLKKVTNLPKEVEYIFFKATNKDLKKRYHSVKELRDDILALYNNKRAMRQGRSLLARIFGLSSN</sequence>
<dbReference type="Proteomes" id="UP000823613">
    <property type="component" value="Unassembled WGS sequence"/>
</dbReference>
<dbReference type="Pfam" id="PF00069">
    <property type="entry name" value="Pkinase"/>
    <property type="match status" value="1"/>
</dbReference>
<keyword evidence="5 6" id="KW-0067">ATP-binding</keyword>
<dbReference type="EMBL" id="JADIMY010000127">
    <property type="protein sequence ID" value="MBO8428226.1"/>
    <property type="molecule type" value="Genomic_DNA"/>
</dbReference>
<dbReference type="SMART" id="SM00220">
    <property type="entry name" value="S_TKc"/>
    <property type="match status" value="1"/>
</dbReference>
<dbReference type="PROSITE" id="PS00107">
    <property type="entry name" value="PROTEIN_KINASE_ATP"/>
    <property type="match status" value="1"/>
</dbReference>
<dbReference type="PROSITE" id="PS00108">
    <property type="entry name" value="PROTEIN_KINASE_ST"/>
    <property type="match status" value="1"/>
</dbReference>
<feature type="domain" description="Protein kinase" evidence="7">
    <location>
        <begin position="12"/>
        <end position="270"/>
    </location>
</feature>
<dbReference type="InterPro" id="IPR017441">
    <property type="entry name" value="Protein_kinase_ATP_BS"/>
</dbReference>
<protein>
    <submittedName>
        <fullName evidence="8">Serine/threonine protein kinase</fullName>
    </submittedName>
</protein>
<dbReference type="AlphaFoldDB" id="A0A9D9GX34"/>
<dbReference type="GO" id="GO:0005524">
    <property type="term" value="F:ATP binding"/>
    <property type="evidence" value="ECO:0007669"/>
    <property type="project" value="UniProtKB-UniRule"/>
</dbReference>
<evidence type="ECO:0000256" key="2">
    <source>
        <dbReference type="ARBA" id="ARBA00022679"/>
    </source>
</evidence>
<keyword evidence="4 8" id="KW-0418">Kinase</keyword>
<reference evidence="8" key="1">
    <citation type="submission" date="2020-10" db="EMBL/GenBank/DDBJ databases">
        <authorList>
            <person name="Gilroy R."/>
        </authorList>
    </citation>
    <scope>NUCLEOTIDE SEQUENCE</scope>
    <source>
        <strain evidence="8">11159</strain>
    </source>
</reference>
<accession>A0A9D9GX34</accession>
<dbReference type="Gene3D" id="1.10.510.10">
    <property type="entry name" value="Transferase(Phosphotransferase) domain 1"/>
    <property type="match status" value="1"/>
</dbReference>
<keyword evidence="2" id="KW-0808">Transferase</keyword>